<feature type="compositionally biased region" description="Low complexity" evidence="1">
    <location>
        <begin position="244"/>
        <end position="261"/>
    </location>
</feature>
<feature type="region of interest" description="Disordered" evidence="1">
    <location>
        <begin position="231"/>
        <end position="273"/>
    </location>
</feature>
<evidence type="ECO:0000313" key="2">
    <source>
        <dbReference type="EMBL" id="CAD7223554.1"/>
    </source>
</evidence>
<name>A0A7R8W2F1_9CRUS</name>
<proteinExistence type="predicted"/>
<reference evidence="2" key="1">
    <citation type="submission" date="2020-11" db="EMBL/GenBank/DDBJ databases">
        <authorList>
            <person name="Tran Van P."/>
        </authorList>
    </citation>
    <scope>NUCLEOTIDE SEQUENCE</scope>
</reference>
<evidence type="ECO:0000256" key="1">
    <source>
        <dbReference type="SAM" id="MobiDB-lite"/>
    </source>
</evidence>
<accession>A0A7R8W2F1</accession>
<organism evidence="2">
    <name type="scientific">Cyprideis torosa</name>
    <dbReference type="NCBI Taxonomy" id="163714"/>
    <lineage>
        <taxon>Eukaryota</taxon>
        <taxon>Metazoa</taxon>
        <taxon>Ecdysozoa</taxon>
        <taxon>Arthropoda</taxon>
        <taxon>Crustacea</taxon>
        <taxon>Oligostraca</taxon>
        <taxon>Ostracoda</taxon>
        <taxon>Podocopa</taxon>
        <taxon>Podocopida</taxon>
        <taxon>Cytherocopina</taxon>
        <taxon>Cytheroidea</taxon>
        <taxon>Cytherideidae</taxon>
        <taxon>Cyprideis</taxon>
    </lineage>
</organism>
<dbReference type="EMBL" id="OB660221">
    <property type="protein sequence ID" value="CAD7223554.1"/>
    <property type="molecule type" value="Genomic_DNA"/>
</dbReference>
<gene>
    <name evidence="2" type="ORF">CTOB1V02_LOCUS1536</name>
</gene>
<protein>
    <submittedName>
        <fullName evidence="2">Uncharacterized protein</fullName>
    </submittedName>
</protein>
<sequence length="273" mass="30483">MMVSLLCNPLELQSRTVRLRNEASLVEPGHGLDVAGNATRIYLVSLTVINKLLTVVRVTALPLLLNCLILAVHSAPLISRRSDQDLFDQEFDLYDFQEHARKTIDENFRLNDHLSSPTFSYDGYYNEPQQELDAPSSYGETAPIDPYYGGFDGGVRPASYQTQPDYKEEPYGYASYAIPPKEEESTDAPVYESSRLYRRTLPITDEASNPSASFSDSPLVASQSVVVEIPELPPSRLPLDKESSSSSHSSHQSRSSNSKSSQYDNYPPYGPFR</sequence>
<dbReference type="AlphaFoldDB" id="A0A7R8W2F1"/>